<evidence type="ECO:0000313" key="2">
    <source>
        <dbReference type="EMBL" id="ANQ10777.1"/>
    </source>
</evidence>
<dbReference type="VEuPathDB" id="PlasmoDB:PCOAH_00048750"/>
<dbReference type="AlphaFoldDB" id="A0A1B1E731"/>
<feature type="region of interest" description="Disordered" evidence="1">
    <location>
        <begin position="204"/>
        <end position="227"/>
    </location>
</feature>
<sequence>MMNLEKDKQILKDRLREELQRLRGYPIVQCVLSSLLQPEKETNGGVKKKKKGILYSQIELKYIGKIVYDTFVHSRGARRYDGDYAFPLCCVKRKVHIQKGSKQLVLRCTDRDIPTETAFQLISREKDFFIFLKITHYVKKEEPLGRTPDGSLSPLIVFLYDVTEAGKRETERHGGRCTDGVPTHVGCQNGGNSSLTQLPNVKGGVVNPKREPPQKGTAKSSLIDTCC</sequence>
<dbReference type="RefSeq" id="XP_019917472.1">
    <property type="nucleotide sequence ID" value="XM_020061658.1"/>
</dbReference>
<proteinExistence type="predicted"/>
<keyword evidence="3" id="KW-1185">Reference proteome</keyword>
<name>A0A1B1E731_9APIC</name>
<protein>
    <submittedName>
        <fullName evidence="2">Uncharacterized protein</fullName>
    </submittedName>
</protein>
<evidence type="ECO:0000256" key="1">
    <source>
        <dbReference type="SAM" id="MobiDB-lite"/>
    </source>
</evidence>
<gene>
    <name evidence="2" type="ORF">PCOAH_00048750</name>
</gene>
<dbReference type="Proteomes" id="UP000092716">
    <property type="component" value="Chromosome 13"/>
</dbReference>
<organism evidence="2 3">
    <name type="scientific">Plasmodium coatneyi</name>
    <dbReference type="NCBI Taxonomy" id="208452"/>
    <lineage>
        <taxon>Eukaryota</taxon>
        <taxon>Sar</taxon>
        <taxon>Alveolata</taxon>
        <taxon>Apicomplexa</taxon>
        <taxon>Aconoidasida</taxon>
        <taxon>Haemosporida</taxon>
        <taxon>Plasmodiidae</taxon>
        <taxon>Plasmodium</taxon>
    </lineage>
</organism>
<feature type="compositionally biased region" description="Polar residues" evidence="1">
    <location>
        <begin position="217"/>
        <end position="227"/>
    </location>
</feature>
<evidence type="ECO:0000313" key="3">
    <source>
        <dbReference type="Proteomes" id="UP000092716"/>
    </source>
</evidence>
<dbReference type="GeneID" id="30911606"/>
<dbReference type="KEGG" id="pcot:PCOAH_00048750"/>
<dbReference type="EMBL" id="CP016251">
    <property type="protein sequence ID" value="ANQ10777.1"/>
    <property type="molecule type" value="Genomic_DNA"/>
</dbReference>
<reference evidence="3" key="1">
    <citation type="submission" date="2016-06" db="EMBL/GenBank/DDBJ databases">
        <title>First high quality genome sequence of Plasmodium coatneyi using continuous long reads from single molecule, real-time sequencing.</title>
        <authorList>
            <person name="Chien J.-T."/>
            <person name="Pakala S.B."/>
            <person name="Geraldo J.A."/>
            <person name="Lapp S.A."/>
            <person name="Barnwell J.W."/>
            <person name="Kissinger J.C."/>
            <person name="Galinski M.R."/>
            <person name="Humphrey J.C."/>
        </authorList>
    </citation>
    <scope>NUCLEOTIDE SEQUENCE [LARGE SCALE GENOMIC DNA]</scope>
    <source>
        <strain evidence="3">Hackeri</strain>
    </source>
</reference>
<accession>A0A1B1E731</accession>